<comment type="caution">
    <text evidence="1">The sequence shown here is derived from an EMBL/GenBank/DDBJ whole genome shotgun (WGS) entry which is preliminary data.</text>
</comment>
<evidence type="ECO:0000313" key="1">
    <source>
        <dbReference type="EMBL" id="GAG04715.1"/>
    </source>
</evidence>
<reference evidence="1" key="1">
    <citation type="journal article" date="2014" name="Front. Microbiol.">
        <title>High frequency of phylogenetically diverse reductive dehalogenase-homologous genes in deep subseafloor sedimentary metagenomes.</title>
        <authorList>
            <person name="Kawai M."/>
            <person name="Futagami T."/>
            <person name="Toyoda A."/>
            <person name="Takaki Y."/>
            <person name="Nishi S."/>
            <person name="Hori S."/>
            <person name="Arai W."/>
            <person name="Tsubouchi T."/>
            <person name="Morono Y."/>
            <person name="Uchiyama I."/>
            <person name="Ito T."/>
            <person name="Fujiyama A."/>
            <person name="Inagaki F."/>
            <person name="Takami H."/>
        </authorList>
    </citation>
    <scope>NUCLEOTIDE SEQUENCE</scope>
    <source>
        <strain evidence="1">Expedition CK06-06</strain>
    </source>
</reference>
<name>X0UGJ4_9ZZZZ</name>
<organism evidence="1">
    <name type="scientific">marine sediment metagenome</name>
    <dbReference type="NCBI Taxonomy" id="412755"/>
    <lineage>
        <taxon>unclassified sequences</taxon>
        <taxon>metagenomes</taxon>
        <taxon>ecological metagenomes</taxon>
    </lineage>
</organism>
<proteinExistence type="predicted"/>
<accession>X0UGJ4</accession>
<dbReference type="EMBL" id="BARS01020216">
    <property type="protein sequence ID" value="GAG04715.1"/>
    <property type="molecule type" value="Genomic_DNA"/>
</dbReference>
<sequence length="41" mass="4754">AVNLIDIYVIVKSKKKKNKNLKIQLKSGEKKTLGFTLTFRF</sequence>
<dbReference type="AlphaFoldDB" id="X0UGJ4"/>
<gene>
    <name evidence="1" type="ORF">S01H1_32632</name>
</gene>
<protein>
    <submittedName>
        <fullName evidence="1">Uncharacterized protein</fullName>
    </submittedName>
</protein>
<feature type="non-terminal residue" evidence="1">
    <location>
        <position position="1"/>
    </location>
</feature>